<dbReference type="InterPro" id="IPR000792">
    <property type="entry name" value="Tscrpt_reg_LuxR_C"/>
</dbReference>
<name>A0ABW5TXZ1_9RHOB</name>
<dbReference type="EMBL" id="JBHUMP010000001">
    <property type="protein sequence ID" value="MFD2737946.1"/>
    <property type="molecule type" value="Genomic_DNA"/>
</dbReference>
<proteinExistence type="predicted"/>
<dbReference type="InterPro" id="IPR016032">
    <property type="entry name" value="Sig_transdc_resp-reg_C-effctor"/>
</dbReference>
<feature type="domain" description="HTH luxR-type" evidence="3">
    <location>
        <begin position="140"/>
        <end position="205"/>
    </location>
</feature>
<comment type="caution">
    <text evidence="5">The sequence shown here is derived from an EMBL/GenBank/DDBJ whole genome shotgun (WGS) entry which is preliminary data.</text>
</comment>
<keyword evidence="2" id="KW-0597">Phosphoprotein</keyword>
<dbReference type="PROSITE" id="PS50043">
    <property type="entry name" value="HTH_LUXR_2"/>
    <property type="match status" value="1"/>
</dbReference>
<accession>A0ABW5TXZ1</accession>
<evidence type="ECO:0000259" key="4">
    <source>
        <dbReference type="PROSITE" id="PS50110"/>
    </source>
</evidence>
<reference evidence="6" key="1">
    <citation type="journal article" date="2019" name="Int. J. Syst. Evol. Microbiol.">
        <title>The Global Catalogue of Microorganisms (GCM) 10K type strain sequencing project: providing services to taxonomists for standard genome sequencing and annotation.</title>
        <authorList>
            <consortium name="The Broad Institute Genomics Platform"/>
            <consortium name="The Broad Institute Genome Sequencing Center for Infectious Disease"/>
            <person name="Wu L."/>
            <person name="Ma J."/>
        </authorList>
    </citation>
    <scope>NUCLEOTIDE SEQUENCE [LARGE SCALE GENOMIC DNA]</scope>
    <source>
        <strain evidence="6">TISTR 2562</strain>
    </source>
</reference>
<evidence type="ECO:0000256" key="2">
    <source>
        <dbReference type="PROSITE-ProRule" id="PRU00169"/>
    </source>
</evidence>
<dbReference type="PANTHER" id="PTHR43214">
    <property type="entry name" value="TWO-COMPONENT RESPONSE REGULATOR"/>
    <property type="match status" value="1"/>
</dbReference>
<dbReference type="PANTHER" id="PTHR43214:SF43">
    <property type="entry name" value="TWO-COMPONENT RESPONSE REGULATOR"/>
    <property type="match status" value="1"/>
</dbReference>
<dbReference type="SUPFAM" id="SSF46894">
    <property type="entry name" value="C-terminal effector domain of the bipartite response regulators"/>
    <property type="match status" value="1"/>
</dbReference>
<dbReference type="RefSeq" id="WP_386370091.1">
    <property type="nucleotide sequence ID" value="NZ_JBHUMP010000001.1"/>
</dbReference>
<evidence type="ECO:0000313" key="6">
    <source>
        <dbReference type="Proteomes" id="UP001597474"/>
    </source>
</evidence>
<evidence type="ECO:0000259" key="3">
    <source>
        <dbReference type="PROSITE" id="PS50043"/>
    </source>
</evidence>
<dbReference type="InterPro" id="IPR001789">
    <property type="entry name" value="Sig_transdc_resp-reg_receiver"/>
</dbReference>
<organism evidence="5 6">
    <name type="scientific">Sulfitobacter aestuarii</name>
    <dbReference type="NCBI Taxonomy" id="2161676"/>
    <lineage>
        <taxon>Bacteria</taxon>
        <taxon>Pseudomonadati</taxon>
        <taxon>Pseudomonadota</taxon>
        <taxon>Alphaproteobacteria</taxon>
        <taxon>Rhodobacterales</taxon>
        <taxon>Roseobacteraceae</taxon>
        <taxon>Sulfitobacter</taxon>
    </lineage>
</organism>
<dbReference type="Gene3D" id="1.10.10.10">
    <property type="entry name" value="Winged helix-like DNA-binding domain superfamily/Winged helix DNA-binding domain"/>
    <property type="match status" value="1"/>
</dbReference>
<dbReference type="Proteomes" id="UP001597474">
    <property type="component" value="Unassembled WGS sequence"/>
</dbReference>
<dbReference type="InterPro" id="IPR011006">
    <property type="entry name" value="CheY-like_superfamily"/>
</dbReference>
<dbReference type="SMART" id="SM00421">
    <property type="entry name" value="HTH_LUXR"/>
    <property type="match status" value="1"/>
</dbReference>
<feature type="domain" description="Response regulatory" evidence="4">
    <location>
        <begin position="10"/>
        <end position="125"/>
    </location>
</feature>
<keyword evidence="1" id="KW-0238">DNA-binding</keyword>
<dbReference type="PROSITE" id="PS50110">
    <property type="entry name" value="RESPONSE_REGULATORY"/>
    <property type="match status" value="1"/>
</dbReference>
<evidence type="ECO:0000313" key="5">
    <source>
        <dbReference type="EMBL" id="MFD2737946.1"/>
    </source>
</evidence>
<dbReference type="CDD" id="cd06170">
    <property type="entry name" value="LuxR_C_like"/>
    <property type="match status" value="1"/>
</dbReference>
<keyword evidence="6" id="KW-1185">Reference proteome</keyword>
<dbReference type="Pfam" id="PF00196">
    <property type="entry name" value="GerE"/>
    <property type="match status" value="1"/>
</dbReference>
<feature type="modified residue" description="4-aspartylphosphate" evidence="2">
    <location>
        <position position="61"/>
    </location>
</feature>
<dbReference type="SUPFAM" id="SSF52172">
    <property type="entry name" value="CheY-like"/>
    <property type="match status" value="1"/>
</dbReference>
<protein>
    <submittedName>
        <fullName evidence="5">Response regulator transcription factor</fullName>
    </submittedName>
</protein>
<sequence length="218" mass="24032">MVKPPDDPIKIMLADSNPLVLSAMSAYFERDRRFSLVATTATAEGFLGTVMRVPVQVGVIDWNLPVLGGARLLEVLREHERAPRLVVYADEKSDAHRGAMGAGAAGFVARNGPVESLLDTCIAVAAGKMVFPFLDVRELQQDPIHALSRRERAMLEALSKGLTNRELSKELGISINTVKFHLSNLFEKLSVRNRAQAIAFYYSSRLPAERAAKERDKS</sequence>
<dbReference type="PRINTS" id="PR00038">
    <property type="entry name" value="HTHLUXR"/>
</dbReference>
<dbReference type="Pfam" id="PF00072">
    <property type="entry name" value="Response_reg"/>
    <property type="match status" value="1"/>
</dbReference>
<dbReference type="InterPro" id="IPR036388">
    <property type="entry name" value="WH-like_DNA-bd_sf"/>
</dbReference>
<dbReference type="InterPro" id="IPR039420">
    <property type="entry name" value="WalR-like"/>
</dbReference>
<dbReference type="Gene3D" id="3.40.50.2300">
    <property type="match status" value="1"/>
</dbReference>
<gene>
    <name evidence="5" type="ORF">ACFSUD_00030</name>
</gene>
<evidence type="ECO:0000256" key="1">
    <source>
        <dbReference type="ARBA" id="ARBA00023125"/>
    </source>
</evidence>